<dbReference type="EMBL" id="BRZA01000001">
    <property type="protein sequence ID" value="GLC88020.1"/>
    <property type="molecule type" value="Genomic_DNA"/>
</dbReference>
<sequence>MMSKLQQRLMRELQQNRAIQIVHTDEWSIPIRTVDVTYKPVQRSTMDVLMTMLLVSMQEIDFSTPQEFSELLLVDVLFIEDLITIMKRAGLIDQQESVYQLTVKGQQQLAQGVFEEELDEEVATLFFSPCHHAFLKVDEGRTEDYDELPELYRYLDKEAEQQFEDSQLIEALQQDEEATASSQKVIAQIVQAEAKQINDSPCLEFVLYDKEQDILYARIWNVLLHQWDHVLEQQLTAKEQLQWRERYK</sequence>
<protein>
    <submittedName>
        <fullName evidence="1">Uncharacterized protein</fullName>
    </submittedName>
</protein>
<name>A0ABQ5NI27_9BACI</name>
<dbReference type="Proteomes" id="UP001065593">
    <property type="component" value="Unassembled WGS sequence"/>
</dbReference>
<evidence type="ECO:0000313" key="2">
    <source>
        <dbReference type="Proteomes" id="UP001065593"/>
    </source>
</evidence>
<proteinExistence type="predicted"/>
<reference evidence="1" key="1">
    <citation type="submission" date="2022-08" db="EMBL/GenBank/DDBJ databases">
        <title>Draft genome sequence of Lysinibacillus sp. strain KH24.</title>
        <authorList>
            <person name="Kanbe H."/>
            <person name="Itoh H."/>
        </authorList>
    </citation>
    <scope>NUCLEOTIDE SEQUENCE</scope>
    <source>
        <strain evidence="1">KH24</strain>
    </source>
</reference>
<keyword evidence="2" id="KW-1185">Reference proteome</keyword>
<accession>A0ABQ5NI27</accession>
<gene>
    <name evidence="1" type="ORF">LYSBPC_11470</name>
</gene>
<organism evidence="1 2">
    <name type="scientific">Lysinibacillus piscis</name>
    <dbReference type="NCBI Taxonomy" id="2518931"/>
    <lineage>
        <taxon>Bacteria</taxon>
        <taxon>Bacillati</taxon>
        <taxon>Bacillota</taxon>
        <taxon>Bacilli</taxon>
        <taxon>Bacillales</taxon>
        <taxon>Bacillaceae</taxon>
        <taxon>Lysinibacillus</taxon>
    </lineage>
</organism>
<comment type="caution">
    <text evidence="1">The sequence shown here is derived from an EMBL/GenBank/DDBJ whole genome shotgun (WGS) entry which is preliminary data.</text>
</comment>
<evidence type="ECO:0000313" key="1">
    <source>
        <dbReference type="EMBL" id="GLC88020.1"/>
    </source>
</evidence>